<dbReference type="PANTHER" id="PTHR17357">
    <property type="entry name" value="GM2 GANGLIOSIDE ACTIVATOR PROTEIN"/>
    <property type="match status" value="1"/>
</dbReference>
<reference evidence="3" key="1">
    <citation type="submission" date="2019-08" db="EMBL/GenBank/DDBJ databases">
        <title>The improved chromosome-level genome for the pearl oyster Pinctada fucata martensii using PacBio sequencing and Hi-C.</title>
        <authorList>
            <person name="Zheng Z."/>
        </authorList>
    </citation>
    <scope>NUCLEOTIDE SEQUENCE</scope>
    <source>
        <strain evidence="3">ZZ-2019</strain>
        <tissue evidence="3">Adductor muscle</tissue>
    </source>
</reference>
<comment type="caution">
    <text evidence="3">The sequence shown here is derived from an EMBL/GenBank/DDBJ whole genome shotgun (WGS) entry which is preliminary data.</text>
</comment>
<accession>A0AA89C033</accession>
<evidence type="ECO:0000313" key="3">
    <source>
        <dbReference type="EMBL" id="KAK3100685.1"/>
    </source>
</evidence>
<sequence length="135" mass="15667">MAGNISYTLPRRLSIKLEVTKYWIGIPIMVPCFDKVGSCTYENICSNLEVYERRKRCPKRIRKYKLPCYCPFQAGEFRVKDLAINIPKIGGYAGALVKGDYGVVVKLLDENYDELGCVDMKFSMKKRHRGWLFRI</sequence>
<dbReference type="AlphaFoldDB" id="A0AA89C033"/>
<evidence type="ECO:0000256" key="1">
    <source>
        <dbReference type="ARBA" id="ARBA00022729"/>
    </source>
</evidence>
<protein>
    <recommendedName>
        <fullName evidence="2">MD-2-related lipid-recognition domain-containing protein</fullName>
    </recommendedName>
</protein>
<gene>
    <name evidence="3" type="ORF">FSP39_023796</name>
</gene>
<dbReference type="GO" id="GO:0008047">
    <property type="term" value="F:enzyme activator activity"/>
    <property type="evidence" value="ECO:0007669"/>
    <property type="project" value="InterPro"/>
</dbReference>
<keyword evidence="1" id="KW-0732">Signal</keyword>
<dbReference type="GO" id="GO:0009898">
    <property type="term" value="C:cytoplasmic side of plasma membrane"/>
    <property type="evidence" value="ECO:0007669"/>
    <property type="project" value="TreeGrafter"/>
</dbReference>
<evidence type="ECO:0000259" key="2">
    <source>
        <dbReference type="Pfam" id="PF02221"/>
    </source>
</evidence>
<keyword evidence="4" id="KW-1185">Reference proteome</keyword>
<proteinExistence type="predicted"/>
<dbReference type="Pfam" id="PF02221">
    <property type="entry name" value="E1_DerP2_DerF2"/>
    <property type="match status" value="1"/>
</dbReference>
<dbReference type="InterPro" id="IPR003172">
    <property type="entry name" value="ML_dom"/>
</dbReference>
<organism evidence="3 4">
    <name type="scientific">Pinctada imbricata</name>
    <name type="common">Atlantic pearl-oyster</name>
    <name type="synonym">Pinctada martensii</name>
    <dbReference type="NCBI Taxonomy" id="66713"/>
    <lineage>
        <taxon>Eukaryota</taxon>
        <taxon>Metazoa</taxon>
        <taxon>Spiralia</taxon>
        <taxon>Lophotrochozoa</taxon>
        <taxon>Mollusca</taxon>
        <taxon>Bivalvia</taxon>
        <taxon>Autobranchia</taxon>
        <taxon>Pteriomorphia</taxon>
        <taxon>Pterioida</taxon>
        <taxon>Pterioidea</taxon>
        <taxon>Pteriidae</taxon>
        <taxon>Pinctada</taxon>
    </lineage>
</organism>
<dbReference type="SUPFAM" id="SSF63707">
    <property type="entry name" value="Ganglioside M2 (gm2) activator"/>
    <property type="match status" value="1"/>
</dbReference>
<evidence type="ECO:0000313" key="4">
    <source>
        <dbReference type="Proteomes" id="UP001186944"/>
    </source>
</evidence>
<feature type="domain" description="MD-2-related lipid-recognition" evidence="2">
    <location>
        <begin position="4"/>
        <end position="123"/>
    </location>
</feature>
<dbReference type="Gene3D" id="2.70.220.10">
    <property type="entry name" value="Ganglioside GM2 activator"/>
    <property type="match status" value="1"/>
</dbReference>
<dbReference type="GO" id="GO:0005319">
    <property type="term" value="F:lipid transporter activity"/>
    <property type="evidence" value="ECO:0007669"/>
    <property type="project" value="TreeGrafter"/>
</dbReference>
<dbReference type="GO" id="GO:0006689">
    <property type="term" value="P:ganglioside catabolic process"/>
    <property type="evidence" value="ECO:0007669"/>
    <property type="project" value="InterPro"/>
</dbReference>
<dbReference type="InterPro" id="IPR028996">
    <property type="entry name" value="GM2-AP"/>
</dbReference>
<name>A0AA89C033_PINIB</name>
<dbReference type="PANTHER" id="PTHR17357:SF0">
    <property type="entry name" value="GANGLIOSIDE GM2 ACTIVATOR"/>
    <property type="match status" value="1"/>
</dbReference>
<dbReference type="InterPro" id="IPR036846">
    <property type="entry name" value="GM2-AP_sf"/>
</dbReference>
<dbReference type="EMBL" id="VSWD01000006">
    <property type="protein sequence ID" value="KAK3100685.1"/>
    <property type="molecule type" value="Genomic_DNA"/>
</dbReference>
<dbReference type="Proteomes" id="UP001186944">
    <property type="component" value="Unassembled WGS sequence"/>
</dbReference>